<evidence type="ECO:0000313" key="2">
    <source>
        <dbReference type="EMBL" id="MDA5193727.1"/>
    </source>
</evidence>
<name>A0A9X3Z729_9PROT</name>
<dbReference type="Proteomes" id="UP001141619">
    <property type="component" value="Unassembled WGS sequence"/>
</dbReference>
<proteinExistence type="predicted"/>
<protein>
    <submittedName>
        <fullName evidence="2">Uncharacterized protein</fullName>
    </submittedName>
</protein>
<dbReference type="EMBL" id="JANWOI010000002">
    <property type="protein sequence ID" value="MDA5193727.1"/>
    <property type="molecule type" value="Genomic_DNA"/>
</dbReference>
<comment type="caution">
    <text evidence="2">The sequence shown here is derived from an EMBL/GenBank/DDBJ whole genome shotgun (WGS) entry which is preliminary data.</text>
</comment>
<keyword evidence="1" id="KW-0812">Transmembrane</keyword>
<evidence type="ECO:0000256" key="1">
    <source>
        <dbReference type="SAM" id="Phobius"/>
    </source>
</evidence>
<accession>A0A9X3Z729</accession>
<evidence type="ECO:0000313" key="3">
    <source>
        <dbReference type="Proteomes" id="UP001141619"/>
    </source>
</evidence>
<gene>
    <name evidence="2" type="ORF">NYP16_07135</name>
</gene>
<keyword evidence="1" id="KW-1133">Transmembrane helix</keyword>
<feature type="transmembrane region" description="Helical" evidence="1">
    <location>
        <begin position="40"/>
        <end position="61"/>
    </location>
</feature>
<reference evidence="2" key="1">
    <citation type="submission" date="2022-08" db="EMBL/GenBank/DDBJ databases">
        <authorList>
            <person name="Vandamme P."/>
            <person name="Hettiarachchi A."/>
            <person name="Peeters C."/>
            <person name="Cnockaert M."/>
            <person name="Carlier A."/>
        </authorList>
    </citation>
    <scope>NUCLEOTIDE SEQUENCE</scope>
    <source>
        <strain evidence="2">LMG 31809</strain>
    </source>
</reference>
<sequence>MDLPITLILLTGALLLLAVSNIMSRRPSPIGRVWPVPYNALQFISLLVSIAMAAHLVTLLTGTPFAGRMGN</sequence>
<keyword evidence="1" id="KW-0472">Membrane</keyword>
<dbReference type="AlphaFoldDB" id="A0A9X3Z729"/>
<organism evidence="2 3">
    <name type="scientific">Govanella unica</name>
    <dbReference type="NCBI Taxonomy" id="2975056"/>
    <lineage>
        <taxon>Bacteria</taxon>
        <taxon>Pseudomonadati</taxon>
        <taxon>Pseudomonadota</taxon>
        <taxon>Alphaproteobacteria</taxon>
        <taxon>Emcibacterales</taxon>
        <taxon>Govanellaceae</taxon>
        <taxon>Govanella</taxon>
    </lineage>
</organism>
<reference evidence="2" key="2">
    <citation type="journal article" date="2023" name="Syst. Appl. Microbiol.">
        <title>Govania unica gen. nov., sp. nov., a rare biosphere bacterium that represents a novel family in the class Alphaproteobacteria.</title>
        <authorList>
            <person name="Vandamme P."/>
            <person name="Peeters C."/>
            <person name="Hettiarachchi A."/>
            <person name="Cnockaert M."/>
            <person name="Carlier A."/>
        </authorList>
    </citation>
    <scope>NUCLEOTIDE SEQUENCE</scope>
    <source>
        <strain evidence="2">LMG 31809</strain>
    </source>
</reference>
<keyword evidence="3" id="KW-1185">Reference proteome</keyword>
<dbReference type="RefSeq" id="WP_274943423.1">
    <property type="nucleotide sequence ID" value="NZ_JANWOI010000002.1"/>
</dbReference>